<keyword evidence="1" id="KW-1133">Transmembrane helix</keyword>
<keyword evidence="3" id="KW-1185">Reference proteome</keyword>
<feature type="transmembrane region" description="Helical" evidence="1">
    <location>
        <begin position="32"/>
        <end position="52"/>
    </location>
</feature>
<feature type="transmembrane region" description="Helical" evidence="1">
    <location>
        <begin position="358"/>
        <end position="376"/>
    </location>
</feature>
<feature type="transmembrane region" description="Helical" evidence="1">
    <location>
        <begin position="173"/>
        <end position="194"/>
    </location>
</feature>
<dbReference type="STRING" id="408657.SAMN04487995_1285"/>
<dbReference type="EMBL" id="FNXY01000002">
    <property type="protein sequence ID" value="SEI54688.1"/>
    <property type="molecule type" value="Genomic_DNA"/>
</dbReference>
<evidence type="ECO:0000256" key="1">
    <source>
        <dbReference type="SAM" id="Phobius"/>
    </source>
</evidence>
<dbReference type="Proteomes" id="UP000199532">
    <property type="component" value="Unassembled WGS sequence"/>
</dbReference>
<feature type="transmembrane region" description="Helical" evidence="1">
    <location>
        <begin position="64"/>
        <end position="91"/>
    </location>
</feature>
<feature type="transmembrane region" description="Helical" evidence="1">
    <location>
        <begin position="282"/>
        <end position="306"/>
    </location>
</feature>
<proteinExistence type="predicted"/>
<reference evidence="2 3" key="1">
    <citation type="submission" date="2016-10" db="EMBL/GenBank/DDBJ databases">
        <authorList>
            <person name="de Groot N.N."/>
        </authorList>
    </citation>
    <scope>NUCLEOTIDE SEQUENCE [LARGE SCALE GENOMIC DNA]</scope>
    <source>
        <strain evidence="2 3">DSM 19938</strain>
    </source>
</reference>
<evidence type="ECO:0008006" key="4">
    <source>
        <dbReference type="Google" id="ProtNLM"/>
    </source>
</evidence>
<feature type="transmembrane region" description="Helical" evidence="1">
    <location>
        <begin position="147"/>
        <end position="166"/>
    </location>
</feature>
<accession>A0A1H6RFT7</accession>
<feature type="transmembrane region" description="Helical" evidence="1">
    <location>
        <begin position="214"/>
        <end position="233"/>
    </location>
</feature>
<dbReference type="RefSeq" id="WP_090333533.1">
    <property type="nucleotide sequence ID" value="NZ_FNXY01000002.1"/>
</dbReference>
<evidence type="ECO:0000313" key="3">
    <source>
        <dbReference type="Proteomes" id="UP000199532"/>
    </source>
</evidence>
<feature type="transmembrane region" description="Helical" evidence="1">
    <location>
        <begin position="327"/>
        <end position="346"/>
    </location>
</feature>
<feature type="transmembrane region" description="Helical" evidence="1">
    <location>
        <begin position="245"/>
        <end position="276"/>
    </location>
</feature>
<dbReference type="AlphaFoldDB" id="A0A1H6RFT7"/>
<protein>
    <recommendedName>
        <fullName evidence="4">Dolichyl-phosphate-mannose-protein mannosyltransferase</fullName>
    </recommendedName>
</protein>
<name>A0A1H6RFT7_9BACT</name>
<organism evidence="2 3">
    <name type="scientific">Dyadobacter koreensis</name>
    <dbReference type="NCBI Taxonomy" id="408657"/>
    <lineage>
        <taxon>Bacteria</taxon>
        <taxon>Pseudomonadati</taxon>
        <taxon>Bacteroidota</taxon>
        <taxon>Cytophagia</taxon>
        <taxon>Cytophagales</taxon>
        <taxon>Spirosomataceae</taxon>
        <taxon>Dyadobacter</taxon>
    </lineage>
</organism>
<keyword evidence="1" id="KW-0472">Membrane</keyword>
<evidence type="ECO:0000313" key="2">
    <source>
        <dbReference type="EMBL" id="SEI54688.1"/>
    </source>
</evidence>
<sequence>MKNVVYLPVRILTVFIVFYLLLPNLLFQTFWFRMELAVPMVTGLVVSFYFYLNNEISGETRIVYFSYIQIFFLIIFAFFLTVISGVGGFSYQTNDFVGHNSKFFDLSNNPWPIYFDGADTFGCYYWGYYLVPSVIGKLTGGVSETAIFLWTYTGVLAGITMAFIVLKNNMGRLVLLFAIGGIGHTIKVIFGIVAGVGFTHPIVFIEVWNLLNQLMWAPNQLIPILMIASLVYYKGVVNRDITTCLFPLTLILIWSVFPTITLSLTSLLIFIFFGFFKNLKKINLTIFITSVAVPVFCSLPVLNYFLASAGIPIRGFIWTFQPLSPILMDYSICVFLDILALWFVWKHLIVNRCEVPDLYFYGLLGIILIFALYRFGFANDWLVRGTMPVFMILFFAILRGNLSFSEQGRSAANRGLKFAFTGLMLLCLAGPFSYLYRASQNNVIRNAIAGQQLFHAYPYNKYKNIFEAIKEHHGDPEAAQYLGNKQSNYWISLSNRRKDVGEIIAGMRIEAFKNQQTQKYLYRYL</sequence>
<dbReference type="OrthoDB" id="956244at2"/>
<feature type="transmembrane region" description="Helical" evidence="1">
    <location>
        <begin position="7"/>
        <end position="26"/>
    </location>
</feature>
<feature type="transmembrane region" description="Helical" evidence="1">
    <location>
        <begin position="381"/>
        <end position="398"/>
    </location>
</feature>
<gene>
    <name evidence="2" type="ORF">SAMN04487995_1285</name>
</gene>
<keyword evidence="1" id="KW-0812">Transmembrane</keyword>
<feature type="transmembrane region" description="Helical" evidence="1">
    <location>
        <begin position="418"/>
        <end position="436"/>
    </location>
</feature>